<organism evidence="1 2">
    <name type="scientific">Formimonas warabiya</name>
    <dbReference type="NCBI Taxonomy" id="1761012"/>
    <lineage>
        <taxon>Bacteria</taxon>
        <taxon>Bacillati</taxon>
        <taxon>Bacillota</taxon>
        <taxon>Clostridia</taxon>
        <taxon>Eubacteriales</taxon>
        <taxon>Peptococcaceae</taxon>
        <taxon>Candidatus Formimonas</taxon>
    </lineage>
</organism>
<name>A0A3G1KNX4_FORW1</name>
<protein>
    <submittedName>
        <fullName evidence="1">Uncharacterized protein</fullName>
    </submittedName>
</protein>
<evidence type="ECO:0000313" key="2">
    <source>
        <dbReference type="Proteomes" id="UP000323521"/>
    </source>
</evidence>
<dbReference type="Proteomes" id="UP000323521">
    <property type="component" value="Chromosome"/>
</dbReference>
<reference evidence="1 2" key="1">
    <citation type="submission" date="2016-10" db="EMBL/GenBank/DDBJ databases">
        <title>Complete Genome Sequence of Peptococcaceae strain DCMF.</title>
        <authorList>
            <person name="Edwards R.J."/>
            <person name="Holland S.I."/>
            <person name="Deshpande N.P."/>
            <person name="Wong Y.K."/>
            <person name="Ertan H."/>
            <person name="Manefield M."/>
            <person name="Russell T.L."/>
            <person name="Lee M.J."/>
        </authorList>
    </citation>
    <scope>NUCLEOTIDE SEQUENCE [LARGE SCALE GENOMIC DNA]</scope>
    <source>
        <strain evidence="1 2">DCMF</strain>
    </source>
</reference>
<dbReference type="KEGG" id="fwa:DCMF_04725"/>
<accession>A0A3G1KNX4</accession>
<proteinExistence type="predicted"/>
<gene>
    <name evidence="1" type="ORF">DCMF_04725</name>
</gene>
<dbReference type="EMBL" id="CP017634">
    <property type="protein sequence ID" value="ATW24181.1"/>
    <property type="molecule type" value="Genomic_DNA"/>
</dbReference>
<evidence type="ECO:0000313" key="1">
    <source>
        <dbReference type="EMBL" id="ATW24181.1"/>
    </source>
</evidence>
<dbReference type="RefSeq" id="WP_148133358.1">
    <property type="nucleotide sequence ID" value="NZ_CP017634.1"/>
</dbReference>
<keyword evidence="2" id="KW-1185">Reference proteome</keyword>
<dbReference type="AlphaFoldDB" id="A0A3G1KNX4"/>
<sequence>MTQYAQPLNQDQNTKLTSSFWDANVTKWVQATQGYALNTGGILVPLKSDDSGNLKNDVIDRAARLLGKITSDDGAIATLGALANAAVTDPTASGSVVALLKGALTDLGQISDAVVTAGATGSLSAKIRRLSTDLNDLLTRIGEVQASPTANTALDRLKTLATVLGTVADAAVTDPAASGSQTALLKGIIKQFQGAGSGAAPVKPVGNDSLLQGNLILTGAAQQLNAASVPSKIVTPQAHPENKGYVYVGKSDINPNTPVYMFVLSPGSSITVTCSNLNLLWVWGTAGEKLSYGGEV</sequence>